<protein>
    <submittedName>
        <fullName evidence="2">Uncharacterized protein</fullName>
    </submittedName>
</protein>
<evidence type="ECO:0000313" key="2">
    <source>
        <dbReference type="EnsemblPlants" id="AET2Gv20764800.1"/>
    </source>
</evidence>
<organism evidence="2 3">
    <name type="scientific">Aegilops tauschii subsp. strangulata</name>
    <name type="common">Goatgrass</name>
    <dbReference type="NCBI Taxonomy" id="200361"/>
    <lineage>
        <taxon>Eukaryota</taxon>
        <taxon>Viridiplantae</taxon>
        <taxon>Streptophyta</taxon>
        <taxon>Embryophyta</taxon>
        <taxon>Tracheophyta</taxon>
        <taxon>Spermatophyta</taxon>
        <taxon>Magnoliopsida</taxon>
        <taxon>Liliopsida</taxon>
        <taxon>Poales</taxon>
        <taxon>Poaceae</taxon>
        <taxon>BOP clade</taxon>
        <taxon>Pooideae</taxon>
        <taxon>Triticodae</taxon>
        <taxon>Triticeae</taxon>
        <taxon>Triticinae</taxon>
        <taxon>Aegilops</taxon>
    </lineage>
</organism>
<dbReference type="AlphaFoldDB" id="A0A453C7V2"/>
<name>A0A453C7V2_AEGTS</name>
<keyword evidence="3" id="KW-1185">Reference proteome</keyword>
<dbReference type="Proteomes" id="UP000015105">
    <property type="component" value="Chromosome 2D"/>
</dbReference>
<reference evidence="2" key="4">
    <citation type="submission" date="2019-03" db="UniProtKB">
        <authorList>
            <consortium name="EnsemblPlants"/>
        </authorList>
    </citation>
    <scope>IDENTIFICATION</scope>
</reference>
<feature type="region of interest" description="Disordered" evidence="1">
    <location>
        <begin position="1"/>
        <end position="59"/>
    </location>
</feature>
<proteinExistence type="predicted"/>
<dbReference type="EnsemblPlants" id="AET2Gv20764800.1">
    <property type="protein sequence ID" value="AET2Gv20764800.1"/>
    <property type="gene ID" value="AET2Gv20764800"/>
</dbReference>
<evidence type="ECO:0000256" key="1">
    <source>
        <dbReference type="SAM" id="MobiDB-lite"/>
    </source>
</evidence>
<dbReference type="Gramene" id="AET2Gv20764800.1">
    <property type="protein sequence ID" value="AET2Gv20764800.1"/>
    <property type="gene ID" value="AET2Gv20764800"/>
</dbReference>
<sequence length="59" mass="6086">PPYIQRAPISSLLSSGAVPPQPRRLVSHGEPAAGAAAGQPAWTWRSQPAAHVRPAAAKP</sequence>
<reference evidence="2" key="3">
    <citation type="journal article" date="2017" name="Nature">
        <title>Genome sequence of the progenitor of the wheat D genome Aegilops tauschii.</title>
        <authorList>
            <person name="Luo M.C."/>
            <person name="Gu Y.Q."/>
            <person name="Puiu D."/>
            <person name="Wang H."/>
            <person name="Twardziok S.O."/>
            <person name="Deal K.R."/>
            <person name="Huo N."/>
            <person name="Zhu T."/>
            <person name="Wang L."/>
            <person name="Wang Y."/>
            <person name="McGuire P.E."/>
            <person name="Liu S."/>
            <person name="Long H."/>
            <person name="Ramasamy R.K."/>
            <person name="Rodriguez J.C."/>
            <person name="Van S.L."/>
            <person name="Yuan L."/>
            <person name="Wang Z."/>
            <person name="Xia Z."/>
            <person name="Xiao L."/>
            <person name="Anderson O.D."/>
            <person name="Ouyang S."/>
            <person name="Liang Y."/>
            <person name="Zimin A.V."/>
            <person name="Pertea G."/>
            <person name="Qi P."/>
            <person name="Bennetzen J.L."/>
            <person name="Dai X."/>
            <person name="Dawson M.W."/>
            <person name="Muller H.G."/>
            <person name="Kugler K."/>
            <person name="Rivarola-Duarte L."/>
            <person name="Spannagl M."/>
            <person name="Mayer K.F.X."/>
            <person name="Lu F.H."/>
            <person name="Bevan M.W."/>
            <person name="Leroy P."/>
            <person name="Li P."/>
            <person name="You F.M."/>
            <person name="Sun Q."/>
            <person name="Liu Z."/>
            <person name="Lyons E."/>
            <person name="Wicker T."/>
            <person name="Salzberg S.L."/>
            <person name="Devos K.M."/>
            <person name="Dvorak J."/>
        </authorList>
    </citation>
    <scope>NUCLEOTIDE SEQUENCE [LARGE SCALE GENOMIC DNA]</scope>
    <source>
        <strain evidence="2">cv. AL8/78</strain>
    </source>
</reference>
<feature type="compositionally biased region" description="Low complexity" evidence="1">
    <location>
        <begin position="31"/>
        <end position="41"/>
    </location>
</feature>
<reference evidence="3" key="2">
    <citation type="journal article" date="2017" name="Nat. Plants">
        <title>The Aegilops tauschii genome reveals multiple impacts of transposons.</title>
        <authorList>
            <person name="Zhao G."/>
            <person name="Zou C."/>
            <person name="Li K."/>
            <person name="Wang K."/>
            <person name="Li T."/>
            <person name="Gao L."/>
            <person name="Zhang X."/>
            <person name="Wang H."/>
            <person name="Yang Z."/>
            <person name="Liu X."/>
            <person name="Jiang W."/>
            <person name="Mao L."/>
            <person name="Kong X."/>
            <person name="Jiao Y."/>
            <person name="Jia J."/>
        </authorList>
    </citation>
    <scope>NUCLEOTIDE SEQUENCE [LARGE SCALE GENOMIC DNA]</scope>
    <source>
        <strain evidence="3">cv. AL8/78</strain>
    </source>
</reference>
<accession>A0A453C7V2</accession>
<evidence type="ECO:0000313" key="3">
    <source>
        <dbReference type="Proteomes" id="UP000015105"/>
    </source>
</evidence>
<reference evidence="3" key="1">
    <citation type="journal article" date="2014" name="Science">
        <title>Ancient hybridizations among the ancestral genomes of bread wheat.</title>
        <authorList>
            <consortium name="International Wheat Genome Sequencing Consortium,"/>
            <person name="Marcussen T."/>
            <person name="Sandve S.R."/>
            <person name="Heier L."/>
            <person name="Spannagl M."/>
            <person name="Pfeifer M."/>
            <person name="Jakobsen K.S."/>
            <person name="Wulff B.B."/>
            <person name="Steuernagel B."/>
            <person name="Mayer K.F."/>
            <person name="Olsen O.A."/>
        </authorList>
    </citation>
    <scope>NUCLEOTIDE SEQUENCE [LARGE SCALE GENOMIC DNA]</scope>
    <source>
        <strain evidence="3">cv. AL8/78</strain>
    </source>
</reference>
<reference evidence="2" key="5">
    <citation type="journal article" date="2021" name="G3 (Bethesda)">
        <title>Aegilops tauschii genome assembly Aet v5.0 features greater sequence contiguity and improved annotation.</title>
        <authorList>
            <person name="Wang L."/>
            <person name="Zhu T."/>
            <person name="Rodriguez J.C."/>
            <person name="Deal K.R."/>
            <person name="Dubcovsky J."/>
            <person name="McGuire P.E."/>
            <person name="Lux T."/>
            <person name="Spannagl M."/>
            <person name="Mayer K.F.X."/>
            <person name="Baldrich P."/>
            <person name="Meyers B.C."/>
            <person name="Huo N."/>
            <person name="Gu Y.Q."/>
            <person name="Zhou H."/>
            <person name="Devos K.M."/>
            <person name="Bennetzen J.L."/>
            <person name="Unver T."/>
            <person name="Budak H."/>
            <person name="Gulick P.J."/>
            <person name="Galiba G."/>
            <person name="Kalapos B."/>
            <person name="Nelson D.R."/>
            <person name="Li P."/>
            <person name="You F.M."/>
            <person name="Luo M.C."/>
            <person name="Dvorak J."/>
        </authorList>
    </citation>
    <scope>NUCLEOTIDE SEQUENCE [LARGE SCALE GENOMIC DNA]</scope>
    <source>
        <strain evidence="2">cv. AL8/78</strain>
    </source>
</reference>